<accession>A0ABM7XUG7</accession>
<sequence>MRDLQMAFISNRTTSRLFRILSTIERDRIFTIGDLAERNQVTQRTIASDIKYIKEYFAESISLLSGNSGFIFEEKQAEIYKKRKQNLLKNECLFEIIGDIFHGKLAKVDELAHHYHFSESTFRRLLNQRNPILKSYGLQWTSNPLTIEGSEANLRKFFKDFYYEGAETIYTMIPDPELHELILEKLQGQTGDYDLGSGVTPAAFNYTFYIAIKRASLGCSIDLPEELAELAYKCSGFSAFCTLKEDIESIYDLHLSKEEFAWIYLVTLCKRTFNQEEQEQKFYQHFNRGSEIAEMTELFLRGRDVPQEKQATIQTFLRSFFLSRKLNHQITPVLNKEMSDIKEAIMRSNCELYQKNLHFLEEHRNKLALNTSYLEDVCVSLTLYSELIFDFYASKKTVYFLLEGDHFVCQHIQIRALRQFGNRHSLTFIPLQYLTKEALNETHIDMVVTNYPRYLSDYHIETEYFLLKPLPDEQDWDYLERKLSSAQSPLF</sequence>
<dbReference type="RefSeq" id="WP_244351212.1">
    <property type="nucleotide sequence ID" value="NZ_AP025635.1"/>
</dbReference>
<dbReference type="Proteomes" id="UP000831692">
    <property type="component" value="Chromosome"/>
</dbReference>
<evidence type="ECO:0000313" key="4">
    <source>
        <dbReference type="EMBL" id="BDG68793.1"/>
    </source>
</evidence>
<evidence type="ECO:0000256" key="2">
    <source>
        <dbReference type="ARBA" id="ARBA00023163"/>
    </source>
</evidence>
<feature type="domain" description="Mga helix-turn-helix" evidence="3">
    <location>
        <begin position="85"/>
        <end position="162"/>
    </location>
</feature>
<keyword evidence="2" id="KW-0804">Transcription</keyword>
<dbReference type="InterPro" id="IPR007737">
    <property type="entry name" value="Mga_HTH"/>
</dbReference>
<dbReference type="PANTHER" id="PTHR30185:SF18">
    <property type="entry name" value="TRANSCRIPTIONAL REGULATOR MTLR"/>
    <property type="match status" value="1"/>
</dbReference>
<dbReference type="Gene3D" id="1.10.10.10">
    <property type="entry name" value="Winged helix-like DNA-binding domain superfamily/Winged helix DNA-binding domain"/>
    <property type="match status" value="1"/>
</dbReference>
<organism evidence="4 5">
    <name type="scientific">Enterococcus innesii</name>
    <dbReference type="NCBI Taxonomy" id="2839759"/>
    <lineage>
        <taxon>Bacteria</taxon>
        <taxon>Bacillati</taxon>
        <taxon>Bacillota</taxon>
        <taxon>Bacilli</taxon>
        <taxon>Lactobacillales</taxon>
        <taxon>Enterococcaceae</taxon>
        <taxon>Enterococcus</taxon>
    </lineage>
</organism>
<dbReference type="InterPro" id="IPR050661">
    <property type="entry name" value="BglG_antiterminators"/>
</dbReference>
<reference evidence="4 5" key="1">
    <citation type="submission" date="2022-03" db="EMBL/GenBank/DDBJ databases">
        <title>Complete genome sequence of Enterococcus innesii DB-1.</title>
        <authorList>
            <person name="Fukuda D."/>
            <person name="Nolasco-Hipolito C."/>
        </authorList>
    </citation>
    <scope>NUCLEOTIDE SEQUENCE [LARGE SCALE GENOMIC DNA]</scope>
    <source>
        <strain evidence="4 5">DB-1</strain>
    </source>
</reference>
<keyword evidence="1" id="KW-0805">Transcription regulation</keyword>
<gene>
    <name evidence="4" type="ORF">ENLAB_23570</name>
</gene>
<name>A0ABM7XUG7_9ENTE</name>
<dbReference type="EMBL" id="AP025635">
    <property type="protein sequence ID" value="BDG68793.1"/>
    <property type="molecule type" value="Genomic_DNA"/>
</dbReference>
<evidence type="ECO:0000256" key="1">
    <source>
        <dbReference type="ARBA" id="ARBA00023015"/>
    </source>
</evidence>
<keyword evidence="5" id="KW-1185">Reference proteome</keyword>
<protein>
    <recommendedName>
        <fullName evidence="3">Mga helix-turn-helix domain-containing protein</fullName>
    </recommendedName>
</protein>
<dbReference type="Pfam" id="PF05043">
    <property type="entry name" value="Mga"/>
    <property type="match status" value="1"/>
</dbReference>
<dbReference type="GeneID" id="83458359"/>
<dbReference type="InterPro" id="IPR036388">
    <property type="entry name" value="WH-like_DNA-bd_sf"/>
</dbReference>
<proteinExistence type="predicted"/>
<evidence type="ECO:0000259" key="3">
    <source>
        <dbReference type="Pfam" id="PF05043"/>
    </source>
</evidence>
<evidence type="ECO:0000313" key="5">
    <source>
        <dbReference type="Proteomes" id="UP000831692"/>
    </source>
</evidence>
<dbReference type="PANTHER" id="PTHR30185">
    <property type="entry name" value="CRYPTIC BETA-GLUCOSIDE BGL OPERON ANTITERMINATOR"/>
    <property type="match status" value="1"/>
</dbReference>